<organism evidence="1">
    <name type="scientific">freshwater metagenome</name>
    <dbReference type="NCBI Taxonomy" id="449393"/>
    <lineage>
        <taxon>unclassified sequences</taxon>
        <taxon>metagenomes</taxon>
        <taxon>ecological metagenomes</taxon>
    </lineage>
</organism>
<dbReference type="EMBL" id="CAESAN010000116">
    <property type="protein sequence ID" value="CAB4346186.1"/>
    <property type="molecule type" value="Genomic_DNA"/>
</dbReference>
<accession>A0A6J5ZY40</accession>
<reference evidence="1" key="1">
    <citation type="submission" date="2020-05" db="EMBL/GenBank/DDBJ databases">
        <authorList>
            <person name="Chiriac C."/>
            <person name="Salcher M."/>
            <person name="Ghai R."/>
            <person name="Kavagutti S V."/>
        </authorList>
    </citation>
    <scope>NUCLEOTIDE SEQUENCE</scope>
</reference>
<dbReference type="AlphaFoldDB" id="A0A6J5ZY40"/>
<dbReference type="Pfam" id="PF13489">
    <property type="entry name" value="Methyltransf_23"/>
    <property type="match status" value="1"/>
</dbReference>
<dbReference type="SUPFAM" id="SSF53335">
    <property type="entry name" value="S-adenosyl-L-methionine-dependent methyltransferases"/>
    <property type="match status" value="1"/>
</dbReference>
<dbReference type="InterPro" id="IPR029063">
    <property type="entry name" value="SAM-dependent_MTases_sf"/>
</dbReference>
<sequence>MTGDNSINPLMADQLDQQTENWGPDFFWHRVRWKAVREQLPATGSFGLIDVGAGAGFAGEYLERDFPTASYSFVEPLETLERRLEARWGEQANLKDAPSFGACDFVCMLDVLEHIEDDQAFLGELATKMKSGDRLIILVPALQSLWSKWDELYGHFRRYDKRMIKELIAPLPFEIREQGYLFPEMLPAAWLRRRRSRESADRADGDLPPSISPALNLALFALSSLTLRLRNVSPRGTSLLAVLEKS</sequence>
<dbReference type="Gene3D" id="3.40.50.150">
    <property type="entry name" value="Vaccinia Virus protein VP39"/>
    <property type="match status" value="1"/>
</dbReference>
<protein>
    <submittedName>
        <fullName evidence="1">Unannotated protein</fullName>
    </submittedName>
</protein>
<evidence type="ECO:0000313" key="1">
    <source>
        <dbReference type="EMBL" id="CAB4346186.1"/>
    </source>
</evidence>
<name>A0A6J5ZY40_9ZZZZ</name>
<gene>
    <name evidence="1" type="ORF">UFOPK3547_01276</name>
</gene>
<proteinExistence type="predicted"/>